<proteinExistence type="predicted"/>
<evidence type="ECO:0000313" key="1">
    <source>
        <dbReference type="EMBL" id="GBE91274.1"/>
    </source>
</evidence>
<gene>
    <name evidence="1" type="ORF">NCWK1_0998</name>
</gene>
<reference evidence="2" key="1">
    <citation type="journal article" date="2018" name="Genome Announc.">
        <title>Draft Genome Sequence of the Nitrogen-Fixing and Hormogonia-Inducing Cyanobacterium Nostoc cycadae Strain WK-1, Isolated from the Coralloid Roots of Cycas revoluta.</title>
        <authorList>
            <person name="Kanesaki Y."/>
            <person name="Hirose M."/>
            <person name="Hirose Y."/>
            <person name="Fujisawa T."/>
            <person name="Nakamura Y."/>
            <person name="Watanabe S."/>
            <person name="Matsunaga S."/>
            <person name="Uchida H."/>
            <person name="Murakami A."/>
        </authorList>
    </citation>
    <scope>NUCLEOTIDE SEQUENCE [LARGE SCALE GENOMIC DNA]</scope>
    <source>
        <strain evidence="2">WK-1</strain>
    </source>
</reference>
<dbReference type="Proteomes" id="UP000236527">
    <property type="component" value="Unassembled WGS sequence"/>
</dbReference>
<dbReference type="EMBL" id="BDGE01000018">
    <property type="protein sequence ID" value="GBE91274.1"/>
    <property type="molecule type" value="Genomic_DNA"/>
</dbReference>
<name>A0A2H6LDG5_9NOSO</name>
<protein>
    <submittedName>
        <fullName evidence="1">Polypeptide-transport-associated domain-containing protein</fullName>
    </submittedName>
</protein>
<evidence type="ECO:0000313" key="2">
    <source>
        <dbReference type="Proteomes" id="UP000236527"/>
    </source>
</evidence>
<keyword evidence="2" id="KW-1185">Reference proteome</keyword>
<dbReference type="RefSeq" id="WP_103123972.1">
    <property type="nucleotide sequence ID" value="NZ_DF978423.1"/>
</dbReference>
<dbReference type="AlphaFoldDB" id="A0A2H6LDG5"/>
<organism evidence="1 2">
    <name type="scientific">Nostoc cycadae WK-1</name>
    <dbReference type="NCBI Taxonomy" id="1861711"/>
    <lineage>
        <taxon>Bacteria</taxon>
        <taxon>Bacillati</taxon>
        <taxon>Cyanobacteriota</taxon>
        <taxon>Cyanophyceae</taxon>
        <taxon>Nostocales</taxon>
        <taxon>Nostocaceae</taxon>
        <taxon>Nostoc</taxon>
    </lineage>
</organism>
<sequence length="96" mass="10960">MPSHQRLFTELTPQVAASICGGVNTKDEPDKRLTKSLIRRGRARIRYYVGEKLPDQNISTEDGECRPYFNNFTGQFTFSCVLRDPGIFGDKMFPDL</sequence>
<accession>A0A2H6LDG5</accession>
<comment type="caution">
    <text evidence="1">The sequence shown here is derived from an EMBL/GenBank/DDBJ whole genome shotgun (WGS) entry which is preliminary data.</text>
</comment>